<name>A0A9D1QIX0_9STAP</name>
<dbReference type="EMBL" id="DXHR01000033">
    <property type="protein sequence ID" value="HIW13453.1"/>
    <property type="molecule type" value="Genomic_DNA"/>
</dbReference>
<feature type="transmembrane region" description="Helical" evidence="3">
    <location>
        <begin position="150"/>
        <end position="170"/>
    </location>
</feature>
<dbReference type="GO" id="GO:0016747">
    <property type="term" value="F:acyltransferase activity, transferring groups other than amino-acyl groups"/>
    <property type="evidence" value="ECO:0007669"/>
    <property type="project" value="InterPro"/>
</dbReference>
<keyword evidence="6" id="KW-0012">Acyltransferase</keyword>
<feature type="transmembrane region" description="Helical" evidence="3">
    <location>
        <begin position="121"/>
        <end position="144"/>
    </location>
</feature>
<dbReference type="InterPro" id="IPR043968">
    <property type="entry name" value="SGNH"/>
</dbReference>
<feature type="transmembrane region" description="Helical" evidence="3">
    <location>
        <begin position="191"/>
        <end position="211"/>
    </location>
</feature>
<dbReference type="InterPro" id="IPR002656">
    <property type="entry name" value="Acyl_transf_3_dom"/>
</dbReference>
<evidence type="ECO:0000259" key="4">
    <source>
        <dbReference type="Pfam" id="PF01757"/>
    </source>
</evidence>
<keyword evidence="3" id="KW-0812">Transmembrane</keyword>
<evidence type="ECO:0000313" key="6">
    <source>
        <dbReference type="EMBL" id="HIW13453.1"/>
    </source>
</evidence>
<feature type="domain" description="SGNH" evidence="5">
    <location>
        <begin position="265"/>
        <end position="480"/>
    </location>
</feature>
<evidence type="ECO:0000256" key="1">
    <source>
        <dbReference type="ARBA" id="ARBA00004370"/>
    </source>
</evidence>
<feature type="transmembrane region" description="Helical" evidence="3">
    <location>
        <begin position="34"/>
        <end position="51"/>
    </location>
</feature>
<gene>
    <name evidence="6" type="ORF">H9891_09905</name>
</gene>
<evidence type="ECO:0000259" key="5">
    <source>
        <dbReference type="Pfam" id="PF19040"/>
    </source>
</evidence>
<reference evidence="6" key="2">
    <citation type="submission" date="2021-04" db="EMBL/GenBank/DDBJ databases">
        <authorList>
            <person name="Gilroy R."/>
        </authorList>
    </citation>
    <scope>NUCLEOTIDE SEQUENCE</scope>
    <source>
        <strain evidence="6">ChiHjej13B12-752</strain>
    </source>
</reference>
<keyword evidence="3" id="KW-0472">Membrane</keyword>
<comment type="similarity">
    <text evidence="2">Belongs to the acyltransferase 3 family.</text>
</comment>
<dbReference type="GO" id="GO:0000271">
    <property type="term" value="P:polysaccharide biosynthetic process"/>
    <property type="evidence" value="ECO:0007669"/>
    <property type="project" value="TreeGrafter"/>
</dbReference>
<feature type="domain" description="Acyltransferase 3" evidence="4">
    <location>
        <begin position="3"/>
        <end position="169"/>
    </location>
</feature>
<organism evidence="6 7">
    <name type="scientific">Candidatus Salinicoccus stercoripullorum</name>
    <dbReference type="NCBI Taxonomy" id="2838756"/>
    <lineage>
        <taxon>Bacteria</taxon>
        <taxon>Bacillati</taxon>
        <taxon>Bacillota</taxon>
        <taxon>Bacilli</taxon>
        <taxon>Bacillales</taxon>
        <taxon>Staphylococcaceae</taxon>
        <taxon>Salinicoccus</taxon>
    </lineage>
</organism>
<feature type="transmembrane region" description="Helical" evidence="3">
    <location>
        <begin position="58"/>
        <end position="78"/>
    </location>
</feature>
<dbReference type="PANTHER" id="PTHR23028:SF53">
    <property type="entry name" value="ACYL_TRANSF_3 DOMAIN-CONTAINING PROTEIN"/>
    <property type="match status" value="1"/>
</dbReference>
<evidence type="ECO:0000256" key="2">
    <source>
        <dbReference type="ARBA" id="ARBA00007400"/>
    </source>
</evidence>
<dbReference type="PANTHER" id="PTHR23028">
    <property type="entry name" value="ACETYLTRANSFERASE"/>
    <property type="match status" value="1"/>
</dbReference>
<keyword evidence="3" id="KW-1133">Transmembrane helix</keyword>
<sequence length="596" mass="66546">NVLLGLLLVLFVISLSYSVYLTEVNQPWAYFDTRTRVWEFAVGGVLMIFIFKAKLPAILSTILGWGGLIGLAITGFIMDVGASFPSYIALWPVTAAVFVMLAGQNPTSFGVEKFLGSRPMIYLGGLSYGLYLWHWPILSFYYVLFDTTDVGIIHGIIIILLSLLLSFLTTNFIEKPINGFITSRKLTLKSFTPIISMAGLLIVITSGWLAYSQFKSSYSLSFAGNDDYPGVMANTEAMDAPEPQEPIPRLGAIKNDKAEPYEDGCHVPAGDAEVKICEYGETDDYDYTVALIGGSKSTHWLPSLQSFAEEEAIRVLNVTKSGCRFTLDEVAAEDCMEWNKNVIDQVSEEQPDLIITLADNADEPEEVPEGFLEQFEKAKDHNMPVMAIRDTPYFPEDVSECLSANGMDTDKCNADKDETYPEPSAWKKLENPPSNVHYKDYSDYICGEEECPVVIGNVVAYIDKSHMSATFNETFGPIVRRDVMEILEDIPEKGKSMSNENLIDTGNLNSGSWIGYNGEAVDDENMMRTDFIPYDSGKNYEINRSSYVSYFNGDNFIETKLYEEGFPKTLDTVEEADSIKVSFNESNKEVIELIEK</sequence>
<dbReference type="InterPro" id="IPR050879">
    <property type="entry name" value="Acyltransferase_3"/>
</dbReference>
<comment type="caution">
    <text evidence="6">The sequence shown here is derived from an EMBL/GenBank/DDBJ whole genome shotgun (WGS) entry which is preliminary data.</text>
</comment>
<comment type="subcellular location">
    <subcellularLocation>
        <location evidence="1">Membrane</location>
    </subcellularLocation>
</comment>
<dbReference type="Pfam" id="PF19040">
    <property type="entry name" value="SGNH"/>
    <property type="match status" value="1"/>
</dbReference>
<dbReference type="Pfam" id="PF01757">
    <property type="entry name" value="Acyl_transf_3"/>
    <property type="match status" value="1"/>
</dbReference>
<feature type="transmembrane region" description="Helical" evidence="3">
    <location>
        <begin position="84"/>
        <end position="101"/>
    </location>
</feature>
<feature type="non-terminal residue" evidence="6">
    <location>
        <position position="1"/>
    </location>
</feature>
<proteinExistence type="inferred from homology"/>
<dbReference type="Proteomes" id="UP000823989">
    <property type="component" value="Unassembled WGS sequence"/>
</dbReference>
<protein>
    <submittedName>
        <fullName evidence="6">Acyltransferase</fullName>
    </submittedName>
</protein>
<reference evidence="6" key="1">
    <citation type="journal article" date="2021" name="PeerJ">
        <title>Extensive microbial diversity within the chicken gut microbiome revealed by metagenomics and culture.</title>
        <authorList>
            <person name="Gilroy R."/>
            <person name="Ravi A."/>
            <person name="Getino M."/>
            <person name="Pursley I."/>
            <person name="Horton D.L."/>
            <person name="Alikhan N.F."/>
            <person name="Baker D."/>
            <person name="Gharbi K."/>
            <person name="Hall N."/>
            <person name="Watson M."/>
            <person name="Adriaenssens E.M."/>
            <person name="Foster-Nyarko E."/>
            <person name="Jarju S."/>
            <person name="Secka A."/>
            <person name="Antonio M."/>
            <person name="Oren A."/>
            <person name="Chaudhuri R.R."/>
            <person name="La Ragione R."/>
            <person name="Hildebrand F."/>
            <person name="Pallen M.J."/>
        </authorList>
    </citation>
    <scope>NUCLEOTIDE SEQUENCE</scope>
    <source>
        <strain evidence="6">ChiHjej13B12-752</strain>
    </source>
</reference>
<keyword evidence="6" id="KW-0808">Transferase</keyword>
<accession>A0A9D1QIX0</accession>
<evidence type="ECO:0000256" key="3">
    <source>
        <dbReference type="SAM" id="Phobius"/>
    </source>
</evidence>
<dbReference type="GO" id="GO:0016020">
    <property type="term" value="C:membrane"/>
    <property type="evidence" value="ECO:0007669"/>
    <property type="project" value="TreeGrafter"/>
</dbReference>
<dbReference type="AlphaFoldDB" id="A0A9D1QIX0"/>
<evidence type="ECO:0000313" key="7">
    <source>
        <dbReference type="Proteomes" id="UP000823989"/>
    </source>
</evidence>